<dbReference type="PANTHER" id="PTHR38096:SF1">
    <property type="entry name" value="ENTEROBACTIN SYNTHASE COMPONENT D"/>
    <property type="match status" value="1"/>
</dbReference>
<dbReference type="Proteomes" id="UP000525987">
    <property type="component" value="Unassembled WGS sequence"/>
</dbReference>
<keyword evidence="7" id="KW-0259">Enterobactin biosynthesis</keyword>
<feature type="domain" description="4'-phosphopantetheinyl transferase N-terminal" evidence="15">
    <location>
        <begin position="19"/>
        <end position="85"/>
    </location>
</feature>
<evidence type="ECO:0000256" key="1">
    <source>
        <dbReference type="ARBA" id="ARBA00003937"/>
    </source>
</evidence>
<evidence type="ECO:0000256" key="13">
    <source>
        <dbReference type="PIRSR" id="PIRSR603542-2"/>
    </source>
</evidence>
<feature type="binding site" evidence="12">
    <location>
        <position position="38"/>
    </location>
    <ligand>
        <name>CoA</name>
        <dbReference type="ChEBI" id="CHEBI:57287"/>
    </ligand>
</feature>
<comment type="catalytic activity">
    <reaction evidence="10">
        <text>apo-[aryl-carrier protein] + CoA = holo-[aryl-carrier protein] + adenosine 3',5'-bisphosphate + H(+)</text>
        <dbReference type="Rhea" id="RHEA:48404"/>
        <dbReference type="Rhea" id="RHEA-COMP:15903"/>
        <dbReference type="Rhea" id="RHEA-COMP:17557"/>
        <dbReference type="ChEBI" id="CHEBI:15378"/>
        <dbReference type="ChEBI" id="CHEBI:29999"/>
        <dbReference type="ChEBI" id="CHEBI:57287"/>
        <dbReference type="ChEBI" id="CHEBI:58343"/>
        <dbReference type="ChEBI" id="CHEBI:64479"/>
    </reaction>
</comment>
<dbReference type="RefSeq" id="WP_183387263.1">
    <property type="nucleotide sequence ID" value="NZ_JACHXM010000006.1"/>
</dbReference>
<evidence type="ECO:0000313" key="17">
    <source>
        <dbReference type="Proteomes" id="UP000525987"/>
    </source>
</evidence>
<evidence type="ECO:0000256" key="11">
    <source>
        <dbReference type="ARBA" id="ARBA00049191"/>
    </source>
</evidence>
<comment type="pathway">
    <text evidence="2">Siderophore biosynthesis; enterobactin biosynthesis.</text>
</comment>
<evidence type="ECO:0000256" key="6">
    <source>
        <dbReference type="ARBA" id="ARBA00022679"/>
    </source>
</evidence>
<comment type="subunit">
    <text evidence="4">EntB, EntD, EntE, and EntF form a multienzyme complex called enterobactin synthase.</text>
</comment>
<evidence type="ECO:0000256" key="8">
    <source>
        <dbReference type="ARBA" id="ARBA00029894"/>
    </source>
</evidence>
<evidence type="ECO:0000256" key="4">
    <source>
        <dbReference type="ARBA" id="ARBA00011503"/>
    </source>
</evidence>
<dbReference type="Gene3D" id="3.90.470.20">
    <property type="entry name" value="4'-phosphopantetheinyl transferase domain"/>
    <property type="match status" value="1"/>
</dbReference>
<evidence type="ECO:0000256" key="7">
    <source>
        <dbReference type="ARBA" id="ARBA00023191"/>
    </source>
</evidence>
<dbReference type="GO" id="GO:0008897">
    <property type="term" value="F:holo-[acyl-carrier-protein] synthase activity"/>
    <property type="evidence" value="ECO:0007669"/>
    <property type="project" value="InterPro"/>
</dbReference>
<evidence type="ECO:0000256" key="5">
    <source>
        <dbReference type="ARBA" id="ARBA00019087"/>
    </source>
</evidence>
<feature type="binding site" evidence="12">
    <location>
        <position position="30"/>
    </location>
    <ligand>
        <name>CoA</name>
        <dbReference type="ChEBI" id="CHEBI:57287"/>
    </ligand>
</feature>
<evidence type="ECO:0000256" key="3">
    <source>
        <dbReference type="ARBA" id="ARBA00008342"/>
    </source>
</evidence>
<dbReference type="Pfam" id="PF01648">
    <property type="entry name" value="ACPS"/>
    <property type="match status" value="1"/>
</dbReference>
<protein>
    <recommendedName>
        <fullName evidence="5">Enterobactin synthase component D</fullName>
    </recommendedName>
    <alternativeName>
        <fullName evidence="8">4'-phosphopantetheinyl transferase EntD</fullName>
    </alternativeName>
    <alternativeName>
        <fullName evidence="9">Enterochelin synthase D</fullName>
    </alternativeName>
</protein>
<feature type="binding site" evidence="12">
    <location>
        <position position="96"/>
    </location>
    <ligand>
        <name>CoA</name>
        <dbReference type="ChEBI" id="CHEBI:57287"/>
    </ligand>
</feature>
<evidence type="ECO:0000259" key="14">
    <source>
        <dbReference type="Pfam" id="PF01648"/>
    </source>
</evidence>
<dbReference type="InterPro" id="IPR037143">
    <property type="entry name" value="4-PPantetheinyl_Trfase_dom_sf"/>
</dbReference>
<evidence type="ECO:0000256" key="10">
    <source>
        <dbReference type="ARBA" id="ARBA00049176"/>
    </source>
</evidence>
<feature type="binding site" evidence="12">
    <location>
        <begin position="74"/>
        <end position="75"/>
    </location>
    <ligand>
        <name>CoA</name>
        <dbReference type="ChEBI" id="CHEBI:57287"/>
    </ligand>
</feature>
<feature type="binding site" evidence="12">
    <location>
        <position position="136"/>
    </location>
    <ligand>
        <name>CoA</name>
        <dbReference type="ChEBI" id="CHEBI:57287"/>
    </ligand>
</feature>
<dbReference type="UniPathway" id="UPA00017"/>
<proteinExistence type="inferred from homology"/>
<dbReference type="GO" id="GO:0009239">
    <property type="term" value="P:enterobactin biosynthetic process"/>
    <property type="evidence" value="ECO:0007669"/>
    <property type="project" value="UniProtKB-UniPathway"/>
</dbReference>
<dbReference type="InterPro" id="IPR003542">
    <property type="entry name" value="Enbac_synth_compD-like"/>
</dbReference>
<evidence type="ECO:0000256" key="9">
    <source>
        <dbReference type="ARBA" id="ARBA00031996"/>
    </source>
</evidence>
<keyword evidence="13" id="KW-0479">Metal-binding</keyword>
<dbReference type="GO" id="GO:0005886">
    <property type="term" value="C:plasma membrane"/>
    <property type="evidence" value="ECO:0007669"/>
    <property type="project" value="TreeGrafter"/>
</dbReference>
<evidence type="ECO:0000313" key="16">
    <source>
        <dbReference type="EMBL" id="MBB3140876.1"/>
    </source>
</evidence>
<comment type="similarity">
    <text evidence="3">Belongs to the P-Pant transferase superfamily. EntD family.</text>
</comment>
<evidence type="ECO:0000256" key="2">
    <source>
        <dbReference type="ARBA" id="ARBA00004993"/>
    </source>
</evidence>
<dbReference type="Pfam" id="PF17837">
    <property type="entry name" value="4PPT_N"/>
    <property type="match status" value="1"/>
</dbReference>
<organism evidence="16 17">
    <name type="scientific">Halomonas organivorans</name>
    <dbReference type="NCBI Taxonomy" id="257772"/>
    <lineage>
        <taxon>Bacteria</taxon>
        <taxon>Pseudomonadati</taxon>
        <taxon>Pseudomonadota</taxon>
        <taxon>Gammaproteobacteria</taxon>
        <taxon>Oceanospirillales</taxon>
        <taxon>Halomonadaceae</taxon>
        <taxon>Halomonas</taxon>
    </lineage>
</organism>
<comment type="catalytic activity">
    <reaction evidence="11">
        <text>apo-[peptidyl-carrier protein] + CoA = holo-[peptidyl-carrier protein] + adenosine 3',5'-bisphosphate + H(+)</text>
        <dbReference type="Rhea" id="RHEA:46228"/>
        <dbReference type="Rhea" id="RHEA-COMP:11479"/>
        <dbReference type="Rhea" id="RHEA-COMP:11480"/>
        <dbReference type="ChEBI" id="CHEBI:15378"/>
        <dbReference type="ChEBI" id="CHEBI:29999"/>
        <dbReference type="ChEBI" id="CHEBI:57287"/>
        <dbReference type="ChEBI" id="CHEBI:58343"/>
        <dbReference type="ChEBI" id="CHEBI:64479"/>
    </reaction>
</comment>
<evidence type="ECO:0000259" key="15">
    <source>
        <dbReference type="Pfam" id="PF17837"/>
    </source>
</evidence>
<dbReference type="PANTHER" id="PTHR38096">
    <property type="entry name" value="ENTEROBACTIN SYNTHASE COMPONENT D"/>
    <property type="match status" value="1"/>
</dbReference>
<dbReference type="SUPFAM" id="SSF56214">
    <property type="entry name" value="4'-phosphopantetheinyl transferase"/>
    <property type="match status" value="1"/>
</dbReference>
<comment type="cofactor">
    <cofactor evidence="13">
        <name>Mg(2+)</name>
        <dbReference type="ChEBI" id="CHEBI:18420"/>
    </cofactor>
</comment>
<reference evidence="16 17" key="1">
    <citation type="submission" date="2020-08" db="EMBL/GenBank/DDBJ databases">
        <title>Genomic Encyclopedia of Type Strains, Phase III (KMG-III): the genomes of soil and plant-associated and newly described type strains.</title>
        <authorList>
            <person name="Whitman W."/>
        </authorList>
    </citation>
    <scope>NUCLEOTIDE SEQUENCE [LARGE SCALE GENOMIC DNA]</scope>
    <source>
        <strain evidence="16 17">CECT 5995</strain>
    </source>
</reference>
<dbReference type="GO" id="GO:0009366">
    <property type="term" value="C:enterobactin synthetase complex"/>
    <property type="evidence" value="ECO:0007669"/>
    <property type="project" value="InterPro"/>
</dbReference>
<feature type="binding site" evidence="13">
    <location>
        <position position="96"/>
    </location>
    <ligand>
        <name>Mg(2+)</name>
        <dbReference type="ChEBI" id="CHEBI:18420"/>
    </ligand>
</feature>
<dbReference type="AlphaFoldDB" id="A0A7W5BXA4"/>
<gene>
    <name evidence="16" type="ORF">FHR96_001745</name>
</gene>
<dbReference type="PRINTS" id="PR01399">
    <property type="entry name" value="ENTSNTHTASED"/>
</dbReference>
<dbReference type="InterPro" id="IPR041354">
    <property type="entry name" value="4PPT_N"/>
</dbReference>
<sequence length="194" mass="20770">MAHAIRDPREPHLSLYADEEAAITGMGIKRRMEFAAGRSAGHAVLESLGCPATSIPMGRDRAPIWPSDVVGSVSHSQDVCVAVAALSCNVRAIGIDVENLTSLDDDLAADIASPRELACMNAPVGLAALRVFSMKEAAYKAQYPISRTPLDFDALEVTPLGLRFRFPVPGFHRGALLPVCQWTNADLCLSLCVL</sequence>
<feature type="binding site" evidence="12">
    <location>
        <position position="140"/>
    </location>
    <ligand>
        <name>CoA</name>
        <dbReference type="ChEBI" id="CHEBI:57287"/>
    </ligand>
</feature>
<evidence type="ECO:0000256" key="12">
    <source>
        <dbReference type="PIRSR" id="PIRSR603542-1"/>
    </source>
</evidence>
<dbReference type="EMBL" id="JACHXM010000006">
    <property type="protein sequence ID" value="MBB3140876.1"/>
    <property type="molecule type" value="Genomic_DNA"/>
</dbReference>
<dbReference type="InterPro" id="IPR008278">
    <property type="entry name" value="4-PPantetheinyl_Trfase_dom"/>
</dbReference>
<feature type="binding site" evidence="12">
    <location>
        <position position="150"/>
    </location>
    <ligand>
        <name>CoA</name>
        <dbReference type="ChEBI" id="CHEBI:57287"/>
    </ligand>
</feature>
<accession>A0A7W5BXA4</accession>
<keyword evidence="13" id="KW-0460">Magnesium</keyword>
<comment type="function">
    <text evidence="1">Involved in the biosynthesis of the siderophore enterobactin (enterochelin), which is a macrocyclic trimeric lactone of N-(2,3-dihydroxybenzoyl)-serine. The serine trilactone serves as a scaffolding for the three catechol functionalities that provide hexadentate coordination for the tightly ligated iron(2+) atoms. Plays an essential role in the assembly of the enterobactin by catalyzing the transfer of the 4'-phosphopantetheine (Ppant) moiety from coenzyme A to the apo-domains of both EntB (ArCP domain) and EntF (PCP domain) to yield their holo-forms which make them competent for the activation of 2,3-dihydroxybenzoate (DHB) and L-serine, respectively.</text>
</comment>
<feature type="binding site" evidence="13">
    <location>
        <position position="98"/>
    </location>
    <ligand>
        <name>Mg(2+)</name>
        <dbReference type="ChEBI" id="CHEBI:18420"/>
    </ligand>
</feature>
<name>A0A7W5BXA4_9GAMM</name>
<keyword evidence="6 16" id="KW-0808">Transferase</keyword>
<dbReference type="GO" id="GO:0000287">
    <property type="term" value="F:magnesium ion binding"/>
    <property type="evidence" value="ECO:0007669"/>
    <property type="project" value="InterPro"/>
</dbReference>
<comment type="caution">
    <text evidence="16">The sequence shown here is derived from an EMBL/GenBank/DDBJ whole genome shotgun (WGS) entry which is preliminary data.</text>
</comment>
<feature type="domain" description="4'-phosphopantetheinyl transferase" evidence="14">
    <location>
        <begin position="92"/>
        <end position="159"/>
    </location>
</feature>
<keyword evidence="17" id="KW-1185">Reference proteome</keyword>